<accession>A0A8K0F407</accession>
<organism evidence="2 3">
    <name type="scientific">Andalucia godoyi</name>
    <name type="common">Flagellate</name>
    <dbReference type="NCBI Taxonomy" id="505711"/>
    <lineage>
        <taxon>Eukaryota</taxon>
        <taxon>Discoba</taxon>
        <taxon>Jakobida</taxon>
        <taxon>Andalucina</taxon>
        <taxon>Andaluciidae</taxon>
        <taxon>Andalucia</taxon>
    </lineage>
</organism>
<protein>
    <submittedName>
        <fullName evidence="2">Mitochondrial Usp domain-containing protein</fullName>
    </submittedName>
</protein>
<dbReference type="Pfam" id="PF00582">
    <property type="entry name" value="Usp"/>
    <property type="match status" value="1"/>
</dbReference>
<dbReference type="AlphaFoldDB" id="A0A8K0F407"/>
<dbReference type="Gene3D" id="3.40.50.620">
    <property type="entry name" value="HUPs"/>
    <property type="match status" value="1"/>
</dbReference>
<evidence type="ECO:0000313" key="3">
    <source>
        <dbReference type="Proteomes" id="UP000799049"/>
    </source>
</evidence>
<sequence>MVQMKYLVGVDGSRFSMHAVKEAARLLHSGDAIWLAYVSPLHVSVEYVGPYPGTDGMFLTHDKVSPPTEEDRDRAKSVLAKARDVLLDNLQSGVDSKDIAIDLIMKQGHAKEALEELSIEFNVDTIVVGSRGLGAVKRMVIGSVSDYLVHHAPCHVFIVRDVHVVHDGSDPESGARIIDKKAS</sequence>
<dbReference type="PANTHER" id="PTHR31964">
    <property type="entry name" value="ADENINE NUCLEOTIDE ALPHA HYDROLASES-LIKE SUPERFAMILY PROTEIN"/>
    <property type="match status" value="1"/>
</dbReference>
<comment type="caution">
    <text evidence="2">The sequence shown here is derived from an EMBL/GenBank/DDBJ whole genome shotgun (WGS) entry which is preliminary data.</text>
</comment>
<dbReference type="InterPro" id="IPR014729">
    <property type="entry name" value="Rossmann-like_a/b/a_fold"/>
</dbReference>
<dbReference type="OrthoDB" id="843225at2759"/>
<dbReference type="CDD" id="cd23659">
    <property type="entry name" value="USP_At3g01520-like"/>
    <property type="match status" value="1"/>
</dbReference>
<dbReference type="EMBL" id="VRVR01000053">
    <property type="protein sequence ID" value="KAF0852194.1"/>
    <property type="molecule type" value="Genomic_DNA"/>
</dbReference>
<evidence type="ECO:0000259" key="1">
    <source>
        <dbReference type="Pfam" id="PF00582"/>
    </source>
</evidence>
<gene>
    <name evidence="2" type="ORF">ANDGO_03513</name>
</gene>
<dbReference type="InterPro" id="IPR006015">
    <property type="entry name" value="Universal_stress_UspA"/>
</dbReference>
<feature type="domain" description="UspA" evidence="1">
    <location>
        <begin position="6"/>
        <end position="160"/>
    </location>
</feature>
<reference evidence="2" key="1">
    <citation type="submission" date="2019-09" db="EMBL/GenBank/DDBJ databases">
        <title>The Mitochondrial Proteome of the Jakobid, Andalucia godoyi, a Protist With the Most Gene-Rich and Bacteria-Like Mitochondrial Genome.</title>
        <authorList>
            <person name="Gray M.W."/>
            <person name="Burger G."/>
            <person name="Derelle R."/>
            <person name="Klimes V."/>
            <person name="Leger M."/>
            <person name="Sarrasin M."/>
            <person name="Vlcek C."/>
            <person name="Roger A.J."/>
            <person name="Elias M."/>
            <person name="Lang B.F."/>
        </authorList>
    </citation>
    <scope>NUCLEOTIDE SEQUENCE</scope>
    <source>
        <strain evidence="2">And28</strain>
    </source>
</reference>
<dbReference type="PRINTS" id="PR01438">
    <property type="entry name" value="UNVRSLSTRESS"/>
</dbReference>
<dbReference type="InterPro" id="IPR006016">
    <property type="entry name" value="UspA"/>
</dbReference>
<evidence type="ECO:0000313" key="2">
    <source>
        <dbReference type="EMBL" id="KAF0852194.1"/>
    </source>
</evidence>
<proteinExistence type="predicted"/>
<dbReference type="PANTHER" id="PTHR31964:SF113">
    <property type="entry name" value="USPA DOMAIN-CONTAINING PROTEIN"/>
    <property type="match status" value="1"/>
</dbReference>
<dbReference type="Proteomes" id="UP000799049">
    <property type="component" value="Unassembled WGS sequence"/>
</dbReference>
<keyword evidence="3" id="KW-1185">Reference proteome</keyword>
<name>A0A8K0F407_ANDGO</name>
<dbReference type="SUPFAM" id="SSF52402">
    <property type="entry name" value="Adenine nucleotide alpha hydrolases-like"/>
    <property type="match status" value="1"/>
</dbReference>